<protein>
    <recommendedName>
        <fullName evidence="4">lipopolysaccharide heptosyltransferase II</fullName>
        <ecNumber evidence="4">2.4.99.24</ecNumber>
    </recommendedName>
</protein>
<accession>A0A840MRY2</accession>
<dbReference type="InterPro" id="IPR002201">
    <property type="entry name" value="Glyco_trans_9"/>
</dbReference>
<dbReference type="Proteomes" id="UP000575898">
    <property type="component" value="Unassembled WGS sequence"/>
</dbReference>
<evidence type="ECO:0000256" key="3">
    <source>
        <dbReference type="ARBA" id="ARBA00043995"/>
    </source>
</evidence>
<dbReference type="CDD" id="cd03789">
    <property type="entry name" value="GT9_LPS_heptosyltransferase"/>
    <property type="match status" value="1"/>
</dbReference>
<keyword evidence="7" id="KW-1185">Reference proteome</keyword>
<dbReference type="FunFam" id="3.40.50.2000:FF:000023">
    <property type="entry name" value="ADP-heptose--LPS heptosyltransferase II"/>
    <property type="match status" value="1"/>
</dbReference>
<dbReference type="PANTHER" id="PTHR30160:SF7">
    <property type="entry name" value="ADP-HEPTOSE--LPS HEPTOSYLTRANSFERASE 2"/>
    <property type="match status" value="1"/>
</dbReference>
<organism evidence="6 7">
    <name type="scientific">Chitinivorax tropicus</name>
    <dbReference type="NCBI Taxonomy" id="714531"/>
    <lineage>
        <taxon>Bacteria</taxon>
        <taxon>Pseudomonadati</taxon>
        <taxon>Pseudomonadota</taxon>
        <taxon>Betaproteobacteria</taxon>
        <taxon>Chitinivorax</taxon>
    </lineage>
</organism>
<evidence type="ECO:0000256" key="1">
    <source>
        <dbReference type="ARBA" id="ARBA00022676"/>
    </source>
</evidence>
<dbReference type="InterPro" id="IPR051199">
    <property type="entry name" value="LPS_LOS_Heptosyltrfase"/>
</dbReference>
<dbReference type="Gene3D" id="3.40.50.2000">
    <property type="entry name" value="Glycogen Phosphorylase B"/>
    <property type="match status" value="2"/>
</dbReference>
<keyword evidence="2 6" id="KW-0808">Transferase</keyword>
<dbReference type="EC" id="2.4.99.24" evidence="4"/>
<gene>
    <name evidence="6" type="ORF">HNQ59_003195</name>
</gene>
<dbReference type="Pfam" id="PF01075">
    <property type="entry name" value="Glyco_transf_9"/>
    <property type="match status" value="1"/>
</dbReference>
<evidence type="ECO:0000256" key="2">
    <source>
        <dbReference type="ARBA" id="ARBA00022679"/>
    </source>
</evidence>
<sequence length="343" mass="37468">MTRILVVAPSWVGDCVMAEPLYRQLAARHPDLQLDVLAPAWTLPLHSRMATVTQTLDNPFAHGQLRLTDRYRLGRQLRAGHYQQAIILPNSLKSALIPWFAGIPQRTGYLGEQRYGLLNDWRKLNEQAVPRMVDRFVQLAVPEHESAAVMAANPKLVVSEQSVLQALRDKGLTTSRPVLAFCPGAEYGPAKRWPARHFAALGRLAVARGAQIWVLGSHKEQSIGQEIVAAIGQSAVNLCGETSLAQAIDLLSLAKAVVTNDSGLMHVAAALERPVFAVYGSSSPIFTPPLSDQAEIITLNLQCSPCFKRACPLGHMNCLNQLDADLVWKSMQGIFASLTESAD</sequence>
<evidence type="ECO:0000256" key="5">
    <source>
        <dbReference type="ARBA" id="ARBA00047503"/>
    </source>
</evidence>
<comment type="catalytic activity">
    <reaction evidence="5">
        <text>an L-alpha-D-Hep-(1-&gt;5)-[alpha-Kdo-(2-&gt;4)]-alpha-Kdo-(2-&gt;6)-lipid A + ADP-L-glycero-beta-D-manno-heptose = an L-alpha-D-Hep-(1-&gt;3)-L-alpha-D-Hep-(1-&gt;5)-[alpha-Kdo-(2-&gt;4)]-alpha-Kdo-(2-&gt;6)-lipid A + ADP + H(+)</text>
        <dbReference type="Rhea" id="RHEA:74071"/>
        <dbReference type="ChEBI" id="CHEBI:15378"/>
        <dbReference type="ChEBI" id="CHEBI:61506"/>
        <dbReference type="ChEBI" id="CHEBI:193068"/>
        <dbReference type="ChEBI" id="CHEBI:193069"/>
        <dbReference type="ChEBI" id="CHEBI:456216"/>
        <dbReference type="EC" id="2.4.99.24"/>
    </reaction>
</comment>
<dbReference type="PANTHER" id="PTHR30160">
    <property type="entry name" value="TETRAACYLDISACCHARIDE 4'-KINASE-RELATED"/>
    <property type="match status" value="1"/>
</dbReference>
<dbReference type="NCBIfam" id="TIGR02195">
    <property type="entry name" value="heptsyl_trn_II"/>
    <property type="match status" value="1"/>
</dbReference>
<evidence type="ECO:0000313" key="6">
    <source>
        <dbReference type="EMBL" id="MBB5019887.1"/>
    </source>
</evidence>
<comment type="similarity">
    <text evidence="3">Belongs to the glycosyltransferase 9 family.</text>
</comment>
<name>A0A840MRY2_9PROT</name>
<dbReference type="GO" id="GO:0008713">
    <property type="term" value="F:ADP-heptose-lipopolysaccharide heptosyltransferase activity"/>
    <property type="evidence" value="ECO:0007669"/>
    <property type="project" value="UniProtKB-EC"/>
</dbReference>
<dbReference type="InterPro" id="IPR011910">
    <property type="entry name" value="RfaF"/>
</dbReference>
<dbReference type="GO" id="GO:0009244">
    <property type="term" value="P:lipopolysaccharide core region biosynthetic process"/>
    <property type="evidence" value="ECO:0007669"/>
    <property type="project" value="TreeGrafter"/>
</dbReference>
<reference evidence="6 7" key="1">
    <citation type="submission" date="2020-08" db="EMBL/GenBank/DDBJ databases">
        <title>Genomic Encyclopedia of Type Strains, Phase IV (KMG-IV): sequencing the most valuable type-strain genomes for metagenomic binning, comparative biology and taxonomic classification.</title>
        <authorList>
            <person name="Goeker M."/>
        </authorList>
    </citation>
    <scope>NUCLEOTIDE SEQUENCE [LARGE SCALE GENOMIC DNA]</scope>
    <source>
        <strain evidence="6 7">DSM 27165</strain>
    </source>
</reference>
<comment type="caution">
    <text evidence="6">The sequence shown here is derived from an EMBL/GenBank/DDBJ whole genome shotgun (WGS) entry which is preliminary data.</text>
</comment>
<dbReference type="GO" id="GO:0005829">
    <property type="term" value="C:cytosol"/>
    <property type="evidence" value="ECO:0007669"/>
    <property type="project" value="TreeGrafter"/>
</dbReference>
<dbReference type="EMBL" id="JACHHY010000021">
    <property type="protein sequence ID" value="MBB5019887.1"/>
    <property type="molecule type" value="Genomic_DNA"/>
</dbReference>
<evidence type="ECO:0000256" key="4">
    <source>
        <dbReference type="ARBA" id="ARBA00044042"/>
    </source>
</evidence>
<dbReference type="SUPFAM" id="SSF53756">
    <property type="entry name" value="UDP-Glycosyltransferase/glycogen phosphorylase"/>
    <property type="match status" value="1"/>
</dbReference>
<proteinExistence type="inferred from homology"/>
<keyword evidence="1 6" id="KW-0328">Glycosyltransferase</keyword>
<evidence type="ECO:0000313" key="7">
    <source>
        <dbReference type="Proteomes" id="UP000575898"/>
    </source>
</evidence>
<dbReference type="AlphaFoldDB" id="A0A840MRY2"/>
<dbReference type="RefSeq" id="WP_184041309.1">
    <property type="nucleotide sequence ID" value="NZ_JACHHY010000021.1"/>
</dbReference>